<keyword evidence="9" id="KW-1185">Reference proteome</keyword>
<gene>
    <name evidence="8" type="ORF">NSA23_12115</name>
</gene>
<dbReference type="AlphaFoldDB" id="A0A9X2S5Q8"/>
<comment type="subcellular location">
    <subcellularLocation>
        <location evidence="1 6">Cell membrane</location>
        <topology evidence="1 6">Multi-pass membrane protein</topology>
    </subcellularLocation>
</comment>
<dbReference type="PANTHER" id="PTHR46795">
    <property type="entry name" value="ABC TRANSPORTER PERMEASE-RELATED-RELATED"/>
    <property type="match status" value="1"/>
</dbReference>
<protein>
    <submittedName>
        <fullName evidence="8">FtsX-like permease family protein</fullName>
    </submittedName>
</protein>
<evidence type="ECO:0000256" key="6">
    <source>
        <dbReference type="PIRNR" id="PIRNR018968"/>
    </source>
</evidence>
<dbReference type="PANTHER" id="PTHR46795:SF3">
    <property type="entry name" value="ABC TRANSPORTER PERMEASE"/>
    <property type="match status" value="1"/>
</dbReference>
<organism evidence="8 9">
    <name type="scientific">Anaerosalibacter massiliensis</name>
    <dbReference type="NCBI Taxonomy" id="1347392"/>
    <lineage>
        <taxon>Bacteria</taxon>
        <taxon>Bacillati</taxon>
        <taxon>Bacillota</taxon>
        <taxon>Tissierellia</taxon>
        <taxon>Tissierellales</taxon>
        <taxon>Sporanaerobacteraceae</taxon>
        <taxon>Anaerosalibacter</taxon>
    </lineage>
</organism>
<dbReference type="InterPro" id="IPR027022">
    <property type="entry name" value="ABC_permease_BceB-typ"/>
</dbReference>
<accession>A0A9X2S5Q8</accession>
<feature type="transmembrane region" description="Helical" evidence="6">
    <location>
        <begin position="587"/>
        <end position="610"/>
    </location>
</feature>
<evidence type="ECO:0000256" key="2">
    <source>
        <dbReference type="ARBA" id="ARBA00022475"/>
    </source>
</evidence>
<dbReference type="EMBL" id="JANJZL010000009">
    <property type="protein sequence ID" value="MCR2044850.1"/>
    <property type="molecule type" value="Genomic_DNA"/>
</dbReference>
<dbReference type="GO" id="GO:0055085">
    <property type="term" value="P:transmembrane transport"/>
    <property type="evidence" value="ECO:0007669"/>
    <property type="project" value="UniProtKB-UniRule"/>
</dbReference>
<proteinExistence type="inferred from homology"/>
<keyword evidence="5 6" id="KW-0472">Membrane</keyword>
<dbReference type="Pfam" id="PF02687">
    <property type="entry name" value="FtsX"/>
    <property type="match status" value="1"/>
</dbReference>
<keyword evidence="4 6" id="KW-1133">Transmembrane helix</keyword>
<evidence type="ECO:0000259" key="7">
    <source>
        <dbReference type="Pfam" id="PF02687"/>
    </source>
</evidence>
<evidence type="ECO:0000256" key="4">
    <source>
        <dbReference type="ARBA" id="ARBA00022989"/>
    </source>
</evidence>
<evidence type="ECO:0000313" key="9">
    <source>
        <dbReference type="Proteomes" id="UP001142078"/>
    </source>
</evidence>
<dbReference type="PIRSF" id="PIRSF018968">
    <property type="entry name" value="ABC_permease_BceB"/>
    <property type="match status" value="1"/>
</dbReference>
<comment type="caution">
    <text evidence="8">The sequence shown here is derived from an EMBL/GenBank/DDBJ whole genome shotgun (WGS) entry which is preliminary data.</text>
</comment>
<feature type="transmembrane region" description="Helical" evidence="6">
    <location>
        <begin position="60"/>
        <end position="81"/>
    </location>
</feature>
<dbReference type="RefSeq" id="WP_257490581.1">
    <property type="nucleotide sequence ID" value="NZ_JANJZL010000009.1"/>
</dbReference>
<feature type="domain" description="ABC3 transporter permease C-terminal" evidence="7">
    <location>
        <begin position="60"/>
        <end position="172"/>
    </location>
</feature>
<keyword evidence="6" id="KW-0813">Transport</keyword>
<feature type="transmembrane region" description="Helical" evidence="6">
    <location>
        <begin position="197"/>
        <end position="216"/>
    </location>
</feature>
<evidence type="ECO:0000256" key="5">
    <source>
        <dbReference type="ARBA" id="ARBA00023136"/>
    </source>
</evidence>
<sequence length="620" mass="71017">MNSFKIAIVNFKRNIKIYGLYLMAMIFSVATYYNFLSMRYNPQFLEHKEASGYIDSASMSASMLMIIFLIFFIVYSTNFFLNQRKKEIGVYAFMGIDNNKVGFIFASEGLLLGLLSLIIGLAVGILFSKLFMMILAKVALLNMKIDFFISKKAIIYTIIAYSIILVFIFLKGYISIIRSNLIDLINSLKKEEELPKVNYFKGIVSIIIIGIAYYVAINYEKFGFGTSLLTTILLIILGTYWLFGSFFSMVIRHYINKKSFLYRGVNIISISNIAFRIKNNYRTLAAVAVLITTCITSFGTVSSLKYYVEKNRKIEVPYNVTYVSDNKEKIEKVDEIIKKSNHTIKLKERANFFYVPDNEVVVTKLSDFKDILSDLEVENREDIISEFNLSKNEVGYIERPQTMMSLIEAQDIRIKDKKYDIKVSTKVPLFGNGLNFPCIVVNDKEYEVLKANFIEHQFNGIILDNPKNIKDLTFQLAETLPPKESGLYTSFIADATFYDFTGIIYFLGAFLFLVFAFGTGSIIYFKTLSESFRDKGKYEILKKLGTTDLEIYKSVSKQVGIFFILPLIVGSIHSIVAISVLSNMMKFNLIIPTIISIGIFTLVYGIFYIFTRRKFMSIVQ</sequence>
<evidence type="ECO:0000256" key="1">
    <source>
        <dbReference type="ARBA" id="ARBA00004651"/>
    </source>
</evidence>
<feature type="transmembrane region" description="Helical" evidence="6">
    <location>
        <begin position="503"/>
        <end position="525"/>
    </location>
</feature>
<evidence type="ECO:0000313" key="8">
    <source>
        <dbReference type="EMBL" id="MCR2044850.1"/>
    </source>
</evidence>
<evidence type="ECO:0000256" key="3">
    <source>
        <dbReference type="ARBA" id="ARBA00022692"/>
    </source>
</evidence>
<feature type="transmembrane region" description="Helical" evidence="6">
    <location>
        <begin position="101"/>
        <end position="134"/>
    </location>
</feature>
<feature type="transmembrane region" description="Helical" evidence="6">
    <location>
        <begin position="154"/>
        <end position="176"/>
    </location>
</feature>
<keyword evidence="2 6" id="KW-1003">Cell membrane</keyword>
<dbReference type="InterPro" id="IPR003838">
    <property type="entry name" value="ABC3_permease_C"/>
</dbReference>
<reference evidence="8" key="1">
    <citation type="submission" date="2022-07" db="EMBL/GenBank/DDBJ databases">
        <title>Enhanced cultured diversity of the mouse gut microbiota enables custom-made synthetic communities.</title>
        <authorList>
            <person name="Afrizal A."/>
        </authorList>
    </citation>
    <scope>NUCLEOTIDE SEQUENCE</scope>
    <source>
        <strain evidence="8">DSM 29482</strain>
    </source>
</reference>
<dbReference type="InterPro" id="IPR052536">
    <property type="entry name" value="ABC-4_Integral_Memb_Prot"/>
</dbReference>
<comment type="similarity">
    <text evidence="6">Belongs to the ABC-4 integral membrane protein family.</text>
</comment>
<dbReference type="Proteomes" id="UP001142078">
    <property type="component" value="Unassembled WGS sequence"/>
</dbReference>
<keyword evidence="3 6" id="KW-0812">Transmembrane</keyword>
<feature type="transmembrane region" description="Helical" evidence="6">
    <location>
        <begin position="228"/>
        <end position="251"/>
    </location>
</feature>
<feature type="transmembrane region" description="Helical" evidence="6">
    <location>
        <begin position="20"/>
        <end position="40"/>
    </location>
</feature>
<feature type="transmembrane region" description="Helical" evidence="6">
    <location>
        <begin position="284"/>
        <end position="308"/>
    </location>
</feature>
<name>A0A9X2S5Q8_9FIRM</name>
<dbReference type="GO" id="GO:0005886">
    <property type="term" value="C:plasma membrane"/>
    <property type="evidence" value="ECO:0007669"/>
    <property type="project" value="UniProtKB-SubCell"/>
</dbReference>
<feature type="transmembrane region" description="Helical" evidence="6">
    <location>
        <begin position="559"/>
        <end position="581"/>
    </location>
</feature>